<dbReference type="PRINTS" id="PR00368">
    <property type="entry name" value="FADPNR"/>
</dbReference>
<evidence type="ECO:0000259" key="10">
    <source>
        <dbReference type="Pfam" id="PF07992"/>
    </source>
</evidence>
<dbReference type="PIRSF" id="PIRSF000350">
    <property type="entry name" value="Mercury_reductase_MerA"/>
    <property type="match status" value="1"/>
</dbReference>
<dbReference type="SUPFAM" id="SSF55424">
    <property type="entry name" value="FAD/NAD-linked reductases, dimerisation (C-terminal) domain"/>
    <property type="match status" value="1"/>
</dbReference>
<dbReference type="SUPFAM" id="SSF51905">
    <property type="entry name" value="FAD/NAD(P)-binding domain"/>
    <property type="match status" value="1"/>
</dbReference>
<feature type="domain" description="FAD/NAD(P)-binding" evidence="10">
    <location>
        <begin position="9"/>
        <end position="320"/>
    </location>
</feature>
<dbReference type="Pfam" id="PF07992">
    <property type="entry name" value="Pyr_redox_2"/>
    <property type="match status" value="1"/>
</dbReference>
<keyword evidence="4 8" id="KW-0274">FAD</keyword>
<proteinExistence type="inferred from homology"/>
<evidence type="ECO:0000256" key="2">
    <source>
        <dbReference type="ARBA" id="ARBA00007532"/>
    </source>
</evidence>
<comment type="similarity">
    <text evidence="2 8">Belongs to the class-I pyridine nucleotide-disulfide oxidoreductase family.</text>
</comment>
<dbReference type="Gene3D" id="3.30.390.30">
    <property type="match status" value="1"/>
</dbReference>
<evidence type="ECO:0000313" key="11">
    <source>
        <dbReference type="EMBL" id="MFD2753534.1"/>
    </source>
</evidence>
<evidence type="ECO:0000259" key="9">
    <source>
        <dbReference type="Pfam" id="PF02852"/>
    </source>
</evidence>
<keyword evidence="5 8" id="KW-0560">Oxidoreductase</keyword>
<reference evidence="12" key="1">
    <citation type="journal article" date="2019" name="Int. J. Syst. Evol. Microbiol.">
        <title>The Global Catalogue of Microorganisms (GCM) 10K type strain sequencing project: providing services to taxonomists for standard genome sequencing and annotation.</title>
        <authorList>
            <consortium name="The Broad Institute Genomics Platform"/>
            <consortium name="The Broad Institute Genome Sequencing Center for Infectious Disease"/>
            <person name="Wu L."/>
            <person name="Ma J."/>
        </authorList>
    </citation>
    <scope>NUCLEOTIDE SEQUENCE [LARGE SCALE GENOMIC DNA]</scope>
    <source>
        <strain evidence="12">TISTR 1906</strain>
    </source>
</reference>
<dbReference type="RefSeq" id="WP_066474735.1">
    <property type="nucleotide sequence ID" value="NZ_BCNT01000004.1"/>
</dbReference>
<dbReference type="GO" id="GO:0004362">
    <property type="term" value="F:glutathione-disulfide reductase (NADPH) activity"/>
    <property type="evidence" value="ECO:0007669"/>
    <property type="project" value="UniProtKB-EC"/>
</dbReference>
<dbReference type="PANTHER" id="PTHR42737:SF2">
    <property type="entry name" value="GLUTATHIONE REDUCTASE"/>
    <property type="match status" value="1"/>
</dbReference>
<evidence type="ECO:0000256" key="3">
    <source>
        <dbReference type="ARBA" id="ARBA00022630"/>
    </source>
</evidence>
<comment type="caution">
    <text evidence="11">The sequence shown here is derived from an EMBL/GenBank/DDBJ whole genome shotgun (WGS) entry which is preliminary data.</text>
</comment>
<dbReference type="InterPro" id="IPR016156">
    <property type="entry name" value="FAD/NAD-linked_Rdtase_dimer_sf"/>
</dbReference>
<dbReference type="PRINTS" id="PR00411">
    <property type="entry name" value="PNDRDTASEI"/>
</dbReference>
<protein>
    <submittedName>
        <fullName evidence="11">Glutathione-disulfide reductase</fullName>
        <ecNumber evidence="11">1.8.1.7</ecNumber>
    </submittedName>
</protein>
<dbReference type="InterPro" id="IPR023753">
    <property type="entry name" value="FAD/NAD-binding_dom"/>
</dbReference>
<dbReference type="NCBIfam" id="NF004776">
    <property type="entry name" value="PRK06116.1"/>
    <property type="match status" value="1"/>
</dbReference>
<evidence type="ECO:0000256" key="1">
    <source>
        <dbReference type="ARBA" id="ARBA00001974"/>
    </source>
</evidence>
<name>A0ABW5UKY4_9BURK</name>
<keyword evidence="7 8" id="KW-0676">Redox-active center</keyword>
<dbReference type="Gene3D" id="3.50.50.60">
    <property type="entry name" value="FAD/NAD(P)-binding domain"/>
    <property type="match status" value="2"/>
</dbReference>
<comment type="cofactor">
    <cofactor evidence="1">
        <name>FAD</name>
        <dbReference type="ChEBI" id="CHEBI:57692"/>
    </cofactor>
</comment>
<accession>A0ABW5UKY4</accession>
<dbReference type="PROSITE" id="PS00076">
    <property type="entry name" value="PYRIDINE_REDOX_1"/>
    <property type="match status" value="1"/>
</dbReference>
<keyword evidence="12" id="KW-1185">Reference proteome</keyword>
<dbReference type="PANTHER" id="PTHR42737">
    <property type="entry name" value="GLUTATHIONE REDUCTASE"/>
    <property type="match status" value="1"/>
</dbReference>
<evidence type="ECO:0000256" key="4">
    <source>
        <dbReference type="ARBA" id="ARBA00022827"/>
    </source>
</evidence>
<dbReference type="EMBL" id="JBHUMV010000002">
    <property type="protein sequence ID" value="MFD2753534.1"/>
    <property type="molecule type" value="Genomic_DNA"/>
</dbReference>
<dbReference type="InterPro" id="IPR001100">
    <property type="entry name" value="Pyr_nuc-diS_OxRdtase"/>
</dbReference>
<evidence type="ECO:0000256" key="6">
    <source>
        <dbReference type="ARBA" id="ARBA00023157"/>
    </source>
</evidence>
<dbReference type="InterPro" id="IPR036188">
    <property type="entry name" value="FAD/NAD-bd_sf"/>
</dbReference>
<keyword evidence="3 8" id="KW-0285">Flavoprotein</keyword>
<gene>
    <name evidence="11" type="primary">gorA</name>
    <name evidence="11" type="ORF">ACFSW6_05515</name>
</gene>
<sequence>MTTISQFDYDLLVIGAGSGGVRASRVAASLGARVAVVESGRLGGTCVNVGCIPKKLLSHAAHFSQAFGEAAGFGWQLPQARFDWATLIAHKDREIHRLNGVYDQLLTNAGVQLIAGRARITGAHSVAVGDRTLSARHILVATGGRPQKPAIAGAEWAISSDEAFSLPALPRRVVVVGGGYIAVEFASIFHGLGAETTLLHRSARLLRHFDADLGMVLAEQMGRQGMQLQLERQIESIAKRDDGLHLQLDNGQALTADCVLFATGRVPNTEGLGLEAAGVRLDGQGAVVVDEGFTTSVPSIHAVGDVVGRMALTPVALAEGTVLAHRLFGNGDKAAPDYALVPTAVFSHPNVGTVGLSEARARECHGDVQVFKSSFRPLSNRMAEEPRPVFLKLVVAGADRRVVGVHMVGEEAGELIQGFAVALQCGATKAQFDATLGIHPTVAEEFVTMREPVAP</sequence>
<dbReference type="Proteomes" id="UP001597463">
    <property type="component" value="Unassembled WGS sequence"/>
</dbReference>
<evidence type="ECO:0000256" key="7">
    <source>
        <dbReference type="ARBA" id="ARBA00023284"/>
    </source>
</evidence>
<keyword evidence="6" id="KW-1015">Disulfide bond</keyword>
<organism evidence="11 12">
    <name type="scientific">Comamonas terrae</name>
    <dbReference type="NCBI Taxonomy" id="673548"/>
    <lineage>
        <taxon>Bacteria</taxon>
        <taxon>Pseudomonadati</taxon>
        <taxon>Pseudomonadota</taxon>
        <taxon>Betaproteobacteria</taxon>
        <taxon>Burkholderiales</taxon>
        <taxon>Comamonadaceae</taxon>
        <taxon>Comamonas</taxon>
    </lineage>
</organism>
<evidence type="ECO:0000256" key="5">
    <source>
        <dbReference type="ARBA" id="ARBA00023002"/>
    </source>
</evidence>
<dbReference type="InterPro" id="IPR046952">
    <property type="entry name" value="GSHR/TRXR-like"/>
</dbReference>
<feature type="domain" description="Pyridine nucleotide-disulphide oxidoreductase dimerisation" evidence="9">
    <location>
        <begin position="341"/>
        <end position="449"/>
    </location>
</feature>
<dbReference type="Pfam" id="PF02852">
    <property type="entry name" value="Pyr_redox_dim"/>
    <property type="match status" value="1"/>
</dbReference>
<evidence type="ECO:0000313" key="12">
    <source>
        <dbReference type="Proteomes" id="UP001597463"/>
    </source>
</evidence>
<dbReference type="InterPro" id="IPR004099">
    <property type="entry name" value="Pyr_nucl-diS_OxRdtase_dimer"/>
</dbReference>
<dbReference type="InterPro" id="IPR012999">
    <property type="entry name" value="Pyr_OxRdtase_I_AS"/>
</dbReference>
<evidence type="ECO:0000256" key="8">
    <source>
        <dbReference type="RuleBase" id="RU003691"/>
    </source>
</evidence>
<dbReference type="EC" id="1.8.1.7" evidence="11"/>